<evidence type="ECO:0000256" key="11">
    <source>
        <dbReference type="ARBA" id="ARBA00023159"/>
    </source>
</evidence>
<dbReference type="GO" id="GO:0039648">
    <property type="term" value="P:symbiont-mediated perturbation of host ubiquitin-like protein modification"/>
    <property type="evidence" value="ECO:0007669"/>
    <property type="project" value="UniProtKB-UniRule"/>
</dbReference>
<dbReference type="InterPro" id="IPR001334">
    <property type="entry name" value="E6"/>
</dbReference>
<evidence type="ECO:0000256" key="3">
    <source>
        <dbReference type="ARBA" id="ARBA00022562"/>
    </source>
</evidence>
<evidence type="ECO:0000256" key="6">
    <source>
        <dbReference type="ARBA" id="ARBA00022723"/>
    </source>
</evidence>
<dbReference type="GO" id="GO:0052150">
    <property type="term" value="P:symbiont-mediated perturbation of host apoptosis"/>
    <property type="evidence" value="ECO:0007669"/>
    <property type="project" value="UniProtKB-KW"/>
</dbReference>
<gene>
    <name evidence="16" type="primary">E6</name>
</gene>
<keyword evidence="9 16" id="KW-0805">Transcription regulation</keyword>
<evidence type="ECO:0000256" key="17">
    <source>
        <dbReference type="RuleBase" id="RU363123"/>
    </source>
</evidence>
<protein>
    <recommendedName>
        <fullName evidence="16 17">Protein E6</fullName>
    </recommendedName>
</protein>
<dbReference type="GO" id="GO:0006355">
    <property type="term" value="P:regulation of DNA-templated transcription"/>
    <property type="evidence" value="ECO:0007669"/>
    <property type="project" value="UniProtKB-UniRule"/>
</dbReference>
<feature type="zinc finger region" evidence="16">
    <location>
        <begin position="98"/>
        <end position="134"/>
    </location>
</feature>
<dbReference type="GO" id="GO:0052170">
    <property type="term" value="P:symbiont-mediated suppression of host innate immune response"/>
    <property type="evidence" value="ECO:0007669"/>
    <property type="project" value="UniProtKB-KW"/>
</dbReference>
<comment type="function">
    <text evidence="16">Plays a major role in the induction and maintenance of cellular transformation. E6 associates with host UBE3A/E6-AP ubiquitin-protein ligase and modulates its activity. Protects host keratinocytes from apoptosis by mediating the degradation of host BAK1. May also inhibit host immune response.</text>
</comment>
<keyword evidence="5 16" id="KW-1090">Inhibition of host innate immune response by virus</keyword>
<evidence type="ECO:0000256" key="2">
    <source>
        <dbReference type="ARBA" id="ARBA00022518"/>
    </source>
</evidence>
<dbReference type="Gene3D" id="3.30.240.40">
    <property type="entry name" value="E6 early regulatory protein"/>
    <property type="match status" value="2"/>
</dbReference>
<evidence type="ECO:0000256" key="9">
    <source>
        <dbReference type="ARBA" id="ARBA00023015"/>
    </source>
</evidence>
<evidence type="ECO:0000256" key="5">
    <source>
        <dbReference type="ARBA" id="ARBA00022632"/>
    </source>
</evidence>
<evidence type="ECO:0000256" key="1">
    <source>
        <dbReference type="ARBA" id="ARBA00006346"/>
    </source>
</evidence>
<keyword evidence="7 16" id="KW-0863">Zinc-finger</keyword>
<dbReference type="Pfam" id="PF00518">
    <property type="entry name" value="E6"/>
    <property type="match status" value="1"/>
</dbReference>
<keyword evidence="2 16" id="KW-0244">Early protein</keyword>
<keyword evidence="8 16" id="KW-0862">Zinc</keyword>
<evidence type="ECO:0000256" key="14">
    <source>
        <dbReference type="ARBA" id="ARBA00023280"/>
    </source>
</evidence>
<name>A0A2I8B2P4_9PAPI</name>
<comment type="subunit">
    <text evidence="16">Forms homodimers. Interacts with ubiquitin-protein ligase UBE3A/E6-AP; this interaction stimulates UBE3A ubiquitin activity. Interacts with host BAK1.</text>
</comment>
<feature type="zinc finger region" evidence="16">
    <location>
        <begin position="25"/>
        <end position="61"/>
    </location>
</feature>
<keyword evidence="10 16" id="KW-0238">DNA-binding</keyword>
<evidence type="ECO:0000256" key="13">
    <source>
        <dbReference type="ARBA" id="ARBA00023200"/>
    </source>
</evidence>
<sequence>MDNPKSVHDLLSQFELSLDDLSLCCVYCLCQLTRRELIIFDYRDLCLVWRKGIPYGVCDPCLRGAAKIQLWRWFERSVRVPTFEFETGIAFGDAKIRCAGCCKYLGEEEKLLMAEEGRRVHQIGDMWRGVCIRCRQGFRR</sequence>
<evidence type="ECO:0000256" key="4">
    <source>
        <dbReference type="ARBA" id="ARBA00022581"/>
    </source>
</evidence>
<evidence type="ECO:0000313" key="19">
    <source>
        <dbReference type="Proteomes" id="UP001237524"/>
    </source>
</evidence>
<dbReference type="GO" id="GO:0006351">
    <property type="term" value="P:DNA-templated transcription"/>
    <property type="evidence" value="ECO:0007669"/>
    <property type="project" value="UniProtKB-UniRule"/>
</dbReference>
<dbReference type="EMBL" id="MG571092">
    <property type="protein sequence ID" value="AUT11906.1"/>
    <property type="molecule type" value="Genomic_DNA"/>
</dbReference>
<evidence type="ECO:0000256" key="10">
    <source>
        <dbReference type="ARBA" id="ARBA00023125"/>
    </source>
</evidence>
<keyword evidence="6 16" id="KW-0479">Metal-binding</keyword>
<evidence type="ECO:0000256" key="12">
    <source>
        <dbReference type="ARBA" id="ARBA00023163"/>
    </source>
</evidence>
<comment type="similarity">
    <text evidence="1 16 17">Belongs to the papillomaviridae E6 protein family.</text>
</comment>
<keyword evidence="3 16" id="KW-1048">Host nucleus</keyword>
<keyword evidence="11 16" id="KW-0010">Activator</keyword>
<keyword evidence="4 16" id="KW-0945">Host-virus interaction</keyword>
<evidence type="ECO:0000313" key="18">
    <source>
        <dbReference type="EMBL" id="AUT11906.1"/>
    </source>
</evidence>
<evidence type="ECO:0000256" key="16">
    <source>
        <dbReference type="HAMAP-Rule" id="MF_04006"/>
    </source>
</evidence>
<dbReference type="HAMAP" id="MF_04006">
    <property type="entry name" value="HPV_E6"/>
    <property type="match status" value="1"/>
</dbReference>
<proteinExistence type="inferred from homology"/>
<dbReference type="InterPro" id="IPR038575">
    <property type="entry name" value="E6_sf"/>
</dbReference>
<keyword evidence="14 16" id="KW-0899">Viral immunoevasion</keyword>
<dbReference type="GO" id="GO:0042025">
    <property type="term" value="C:host cell nucleus"/>
    <property type="evidence" value="ECO:0007669"/>
    <property type="project" value="UniProtKB-SubCell"/>
</dbReference>
<dbReference type="SUPFAM" id="SSF161229">
    <property type="entry name" value="E6 C-terminal domain-like"/>
    <property type="match status" value="2"/>
</dbReference>
<keyword evidence="13 16" id="KW-1035">Host cytoplasm</keyword>
<accession>A0A2I8B2P4</accession>
<comment type="caution">
    <text evidence="16">Lacks conserved residue(s) required for the propagation of feature annotation.</text>
</comment>
<dbReference type="Proteomes" id="UP001237524">
    <property type="component" value="Segment"/>
</dbReference>
<dbReference type="GO" id="GO:0008270">
    <property type="term" value="F:zinc ion binding"/>
    <property type="evidence" value="ECO:0007669"/>
    <property type="project" value="UniProtKB-KW"/>
</dbReference>
<comment type="subcellular location">
    <subcellularLocation>
        <location evidence="16 17">Host cytoplasm</location>
    </subcellularLocation>
    <subcellularLocation>
        <location evidence="16 17">Host nucleus</location>
    </subcellularLocation>
</comment>
<keyword evidence="12 16" id="KW-0804">Transcription</keyword>
<dbReference type="GO" id="GO:0039502">
    <property type="term" value="P:symbiont-mediated suppression of host type I interferon-mediated signaling pathway"/>
    <property type="evidence" value="ECO:0007669"/>
    <property type="project" value="UniProtKB-UniRule"/>
</dbReference>
<evidence type="ECO:0000256" key="15">
    <source>
        <dbReference type="ARBA" id="ARBA00023323"/>
    </source>
</evidence>
<organism evidence="18 19">
    <name type="scientific">Leptonychotes weddellii papillomavirus 7</name>
    <dbReference type="NCBI Taxonomy" id="2077308"/>
    <lineage>
        <taxon>Viruses</taxon>
        <taxon>Monodnaviria</taxon>
        <taxon>Shotokuvirae</taxon>
        <taxon>Cossaviricota</taxon>
        <taxon>Papovaviricetes</taxon>
        <taxon>Zurhausenvirales</taxon>
        <taxon>Papillomaviridae</taxon>
    </lineage>
</organism>
<evidence type="ECO:0000256" key="8">
    <source>
        <dbReference type="ARBA" id="ARBA00022833"/>
    </source>
</evidence>
<evidence type="ECO:0000256" key="7">
    <source>
        <dbReference type="ARBA" id="ARBA00022771"/>
    </source>
</evidence>
<dbReference type="GO" id="GO:0030430">
    <property type="term" value="C:host cell cytoplasm"/>
    <property type="evidence" value="ECO:0007669"/>
    <property type="project" value="UniProtKB-SubCell"/>
</dbReference>
<dbReference type="GO" id="GO:0003677">
    <property type="term" value="F:DNA binding"/>
    <property type="evidence" value="ECO:0007669"/>
    <property type="project" value="UniProtKB-UniRule"/>
</dbReference>
<keyword evidence="15 16" id="KW-1119">Modulation of host cell apoptosis by virus</keyword>
<reference evidence="18" key="1">
    <citation type="submission" date="2017-11" db="EMBL/GenBank/DDBJ databases">
        <title>Diverse papillomaviruses identified in Weddell seals breeding on Ross ice shelf, Antarctica.</title>
        <authorList>
            <person name="Smeele Z."/>
            <person name="Burns J."/>
            <person name="Kraberger S."/>
            <person name="Fontenele R.S."/>
            <person name="Waits K."/>
            <person name="Stainton D."/>
            <person name="Van Doorsaler K."/>
            <person name="Varsani A."/>
        </authorList>
    </citation>
    <scope>NUCLEOTIDE SEQUENCE</scope>
    <source>
        <strain evidence="18">17629</strain>
    </source>
</reference>